<gene>
    <name evidence="13" type="ORF">SAMN04487959_10692</name>
</gene>
<evidence type="ECO:0000256" key="6">
    <source>
        <dbReference type="ARBA" id="ARBA00022692"/>
    </source>
</evidence>
<comment type="subcellular location">
    <subcellularLocation>
        <location evidence="1">Cell inner membrane</location>
        <topology evidence="1">Single-pass membrane protein</topology>
        <orientation evidence="1">Periplasmic side</orientation>
    </subcellularLocation>
</comment>
<reference evidence="13 14" key="1">
    <citation type="submission" date="2016-10" db="EMBL/GenBank/DDBJ databases">
        <authorList>
            <person name="de Groot N.N."/>
        </authorList>
    </citation>
    <scope>NUCLEOTIDE SEQUENCE [LARGE SCALE GENOMIC DNA]</scope>
    <source>
        <strain evidence="13 14">CGMCC 1.6848</strain>
    </source>
</reference>
<dbReference type="GO" id="GO:0098797">
    <property type="term" value="C:plasma membrane protein complex"/>
    <property type="evidence" value="ECO:0007669"/>
    <property type="project" value="TreeGrafter"/>
</dbReference>
<accession>A0A1I3BB26</accession>
<dbReference type="GO" id="GO:0015031">
    <property type="term" value="P:protein transport"/>
    <property type="evidence" value="ECO:0007669"/>
    <property type="project" value="UniProtKB-KW"/>
</dbReference>
<dbReference type="NCBIfam" id="TIGR01352">
    <property type="entry name" value="tonB_Cterm"/>
    <property type="match status" value="1"/>
</dbReference>
<keyword evidence="7" id="KW-0653">Protein transport</keyword>
<dbReference type="PANTHER" id="PTHR33446:SF11">
    <property type="entry name" value="TONB3"/>
    <property type="match status" value="1"/>
</dbReference>
<evidence type="ECO:0000256" key="8">
    <source>
        <dbReference type="ARBA" id="ARBA00022989"/>
    </source>
</evidence>
<keyword evidence="6 11" id="KW-0812">Transmembrane</keyword>
<protein>
    <submittedName>
        <fullName evidence="13">Protein TonB</fullName>
    </submittedName>
</protein>
<organism evidence="13 14">
    <name type="scientific">Modicisalibacter xianhensis</name>
    <dbReference type="NCBI Taxonomy" id="442341"/>
    <lineage>
        <taxon>Bacteria</taxon>
        <taxon>Pseudomonadati</taxon>
        <taxon>Pseudomonadota</taxon>
        <taxon>Gammaproteobacteria</taxon>
        <taxon>Oceanospirillales</taxon>
        <taxon>Halomonadaceae</taxon>
        <taxon>Modicisalibacter</taxon>
    </lineage>
</organism>
<dbReference type="InterPro" id="IPR051045">
    <property type="entry name" value="TonB-dependent_transducer"/>
</dbReference>
<evidence type="ECO:0000313" key="13">
    <source>
        <dbReference type="EMBL" id="SFH59276.1"/>
    </source>
</evidence>
<dbReference type="SUPFAM" id="SSF74653">
    <property type="entry name" value="TolA/TonB C-terminal domain"/>
    <property type="match status" value="1"/>
</dbReference>
<evidence type="ECO:0000259" key="12">
    <source>
        <dbReference type="Pfam" id="PF03544"/>
    </source>
</evidence>
<evidence type="ECO:0000256" key="2">
    <source>
        <dbReference type="ARBA" id="ARBA00006555"/>
    </source>
</evidence>
<feature type="domain" description="TonB C-terminal" evidence="12">
    <location>
        <begin position="231"/>
        <end position="296"/>
    </location>
</feature>
<keyword evidence="9 11" id="KW-0472">Membrane</keyword>
<keyword evidence="3" id="KW-0813">Transport</keyword>
<evidence type="ECO:0000256" key="3">
    <source>
        <dbReference type="ARBA" id="ARBA00022448"/>
    </source>
</evidence>
<comment type="similarity">
    <text evidence="2">Belongs to the TonB family.</text>
</comment>
<evidence type="ECO:0000256" key="9">
    <source>
        <dbReference type="ARBA" id="ARBA00023136"/>
    </source>
</evidence>
<dbReference type="Proteomes" id="UP000199040">
    <property type="component" value="Unassembled WGS sequence"/>
</dbReference>
<evidence type="ECO:0000256" key="1">
    <source>
        <dbReference type="ARBA" id="ARBA00004383"/>
    </source>
</evidence>
<dbReference type="EMBL" id="FOPY01000006">
    <property type="protein sequence ID" value="SFH59276.1"/>
    <property type="molecule type" value="Genomic_DNA"/>
</dbReference>
<dbReference type="GO" id="GO:0055085">
    <property type="term" value="P:transmembrane transport"/>
    <property type="evidence" value="ECO:0007669"/>
    <property type="project" value="InterPro"/>
</dbReference>
<dbReference type="STRING" id="442341.SAMN04487959_10692"/>
<evidence type="ECO:0000256" key="10">
    <source>
        <dbReference type="SAM" id="MobiDB-lite"/>
    </source>
</evidence>
<dbReference type="RefSeq" id="WP_092845690.1">
    <property type="nucleotide sequence ID" value="NZ_FOPY01000006.1"/>
</dbReference>
<dbReference type="InterPro" id="IPR006260">
    <property type="entry name" value="TonB/TolA_C"/>
</dbReference>
<dbReference type="InterPro" id="IPR037682">
    <property type="entry name" value="TonB_C"/>
</dbReference>
<evidence type="ECO:0000256" key="7">
    <source>
        <dbReference type="ARBA" id="ARBA00022927"/>
    </source>
</evidence>
<sequence>MAVSPGSVMRHVPVGHRYRQLAAWAVALGLHALVIAGLAGWQIDSERVSREPTSLDVVLVTQPSVDPGAAQAIAEANQQAIRRERAVTKPDQPAAPPTPVEAPAPSSPTVPDEPVSPPASEAPDDPPAPPVPDTPPRAEPVDEPASPPAPSQPQAPAEPSKAGAAPSGQALLAQATSSIRQRSFEAAPATDTTGDRVQQAARRAAEARYVADWTRRVETYGNRVYPAPSHLEGQLRIRVVIDSGGQVRQAEVIHSSGYPELDQAALKTIRGAAPYRPFDRGMGDRDSLTITRVWRFGKGNNFGVR</sequence>
<dbReference type="GO" id="GO:0031992">
    <property type="term" value="F:energy transducer activity"/>
    <property type="evidence" value="ECO:0007669"/>
    <property type="project" value="TreeGrafter"/>
</dbReference>
<dbReference type="Pfam" id="PF03544">
    <property type="entry name" value="TonB_C"/>
    <property type="match status" value="1"/>
</dbReference>
<dbReference type="PANTHER" id="PTHR33446">
    <property type="entry name" value="PROTEIN TONB-RELATED"/>
    <property type="match status" value="1"/>
</dbReference>
<keyword evidence="5" id="KW-0997">Cell inner membrane</keyword>
<proteinExistence type="inferred from homology"/>
<feature type="compositionally biased region" description="Low complexity" evidence="10">
    <location>
        <begin position="109"/>
        <end position="121"/>
    </location>
</feature>
<evidence type="ECO:0000256" key="5">
    <source>
        <dbReference type="ARBA" id="ARBA00022519"/>
    </source>
</evidence>
<feature type="transmembrane region" description="Helical" evidence="11">
    <location>
        <begin position="21"/>
        <end position="41"/>
    </location>
</feature>
<keyword evidence="8 11" id="KW-1133">Transmembrane helix</keyword>
<dbReference type="Gene3D" id="3.30.1150.10">
    <property type="match status" value="1"/>
</dbReference>
<keyword evidence="14" id="KW-1185">Reference proteome</keyword>
<evidence type="ECO:0000313" key="14">
    <source>
        <dbReference type="Proteomes" id="UP000199040"/>
    </source>
</evidence>
<evidence type="ECO:0000256" key="4">
    <source>
        <dbReference type="ARBA" id="ARBA00022475"/>
    </source>
</evidence>
<evidence type="ECO:0000256" key="11">
    <source>
        <dbReference type="SAM" id="Phobius"/>
    </source>
</evidence>
<name>A0A1I3BB26_9GAMM</name>
<feature type="compositionally biased region" description="Pro residues" evidence="10">
    <location>
        <begin position="125"/>
        <end position="138"/>
    </location>
</feature>
<feature type="region of interest" description="Disordered" evidence="10">
    <location>
        <begin position="87"/>
        <end position="177"/>
    </location>
</feature>
<keyword evidence="4" id="KW-1003">Cell membrane</keyword>
<feature type="compositionally biased region" description="Pro residues" evidence="10">
    <location>
        <begin position="93"/>
        <end position="108"/>
    </location>
</feature>
<dbReference type="AlphaFoldDB" id="A0A1I3BB26"/>